<keyword evidence="5 10" id="KW-0136">Cellulose degradation</keyword>
<dbReference type="Pfam" id="PF00840">
    <property type="entry name" value="Glyco_hydro_7"/>
    <property type="match status" value="1"/>
</dbReference>
<evidence type="ECO:0000256" key="4">
    <source>
        <dbReference type="ARBA" id="ARBA00022801"/>
    </source>
</evidence>
<dbReference type="GO" id="GO:0030245">
    <property type="term" value="P:cellulose catabolic process"/>
    <property type="evidence" value="ECO:0007669"/>
    <property type="project" value="UniProtKB-KW"/>
</dbReference>
<dbReference type="FunFam" id="2.70.100.10:FF:000001">
    <property type="entry name" value="Glucanase"/>
    <property type="match status" value="1"/>
</dbReference>
<evidence type="ECO:0000256" key="7">
    <source>
        <dbReference type="ARBA" id="ARBA00023277"/>
    </source>
</evidence>
<keyword evidence="8 10" id="KW-0326">Glycosidase</keyword>
<evidence type="ECO:0000256" key="5">
    <source>
        <dbReference type="ARBA" id="ARBA00023001"/>
    </source>
</evidence>
<dbReference type="CDD" id="cd07999">
    <property type="entry name" value="GH7_CBH_EG"/>
    <property type="match status" value="1"/>
</dbReference>
<evidence type="ECO:0000256" key="9">
    <source>
        <dbReference type="ARBA" id="ARBA00023326"/>
    </source>
</evidence>
<comment type="catalytic activity">
    <reaction evidence="1">
        <text>Hydrolysis of (1-&gt;4)-beta-D-glucosidic linkages in cellulose and cellotetraose, releasing cellobiose from the non-reducing ends of the chains.</text>
        <dbReference type="EC" id="3.2.1.91"/>
    </reaction>
</comment>
<evidence type="ECO:0000256" key="2">
    <source>
        <dbReference type="ARBA" id="ARBA00006044"/>
    </source>
</evidence>
<keyword evidence="3 11" id="KW-0732">Signal</keyword>
<keyword evidence="13" id="KW-1185">Reference proteome</keyword>
<comment type="caution">
    <text evidence="12">The sequence shown here is derived from an EMBL/GenBank/DDBJ whole genome shotgun (WGS) entry which is preliminary data.</text>
</comment>
<evidence type="ECO:0000313" key="12">
    <source>
        <dbReference type="EMBL" id="KAK1584908.1"/>
    </source>
</evidence>
<reference evidence="12" key="1">
    <citation type="submission" date="2021-06" db="EMBL/GenBank/DDBJ databases">
        <title>Comparative genomics, transcriptomics and evolutionary studies reveal genomic signatures of adaptation to plant cell wall in hemibiotrophic fungi.</title>
        <authorList>
            <consortium name="DOE Joint Genome Institute"/>
            <person name="Baroncelli R."/>
            <person name="Diaz J.F."/>
            <person name="Benocci T."/>
            <person name="Peng M."/>
            <person name="Battaglia E."/>
            <person name="Haridas S."/>
            <person name="Andreopoulos W."/>
            <person name="Labutti K."/>
            <person name="Pangilinan J."/>
            <person name="Floch G.L."/>
            <person name="Makela M.R."/>
            <person name="Henrissat B."/>
            <person name="Grigoriev I.V."/>
            <person name="Crouch J.A."/>
            <person name="De Vries R.P."/>
            <person name="Sukno S.A."/>
            <person name="Thon M.R."/>
        </authorList>
    </citation>
    <scope>NUCLEOTIDE SEQUENCE</scope>
    <source>
        <strain evidence="12">CBS 125086</strain>
    </source>
</reference>
<dbReference type="AlphaFoldDB" id="A0AAD8PVE3"/>
<dbReference type="EC" id="3.2.1.-" evidence="10"/>
<gene>
    <name evidence="12" type="ORF">LY79DRAFT_690872</name>
</gene>
<proteinExistence type="inferred from homology"/>
<dbReference type="GO" id="GO:0016162">
    <property type="term" value="F:cellulose 1,4-beta-cellobiosidase activity"/>
    <property type="evidence" value="ECO:0007669"/>
    <property type="project" value="UniProtKB-EC"/>
</dbReference>
<dbReference type="PRINTS" id="PR00734">
    <property type="entry name" value="GLHYDRLASE7"/>
</dbReference>
<dbReference type="GeneID" id="85448976"/>
<evidence type="ECO:0000256" key="11">
    <source>
        <dbReference type="SAM" id="SignalP"/>
    </source>
</evidence>
<name>A0AAD8PVE3_9PEZI</name>
<dbReference type="InterPro" id="IPR001722">
    <property type="entry name" value="Glyco_hydro_7"/>
</dbReference>
<dbReference type="RefSeq" id="XP_060411964.1">
    <property type="nucleotide sequence ID" value="XM_060564736.1"/>
</dbReference>
<evidence type="ECO:0000256" key="3">
    <source>
        <dbReference type="ARBA" id="ARBA00022729"/>
    </source>
</evidence>
<dbReference type="EMBL" id="JAHLJV010000049">
    <property type="protein sequence ID" value="KAK1584908.1"/>
    <property type="molecule type" value="Genomic_DNA"/>
</dbReference>
<comment type="similarity">
    <text evidence="2 10">Belongs to the glycosyl hydrolase 7 (cellulase C) family.</text>
</comment>
<dbReference type="PANTHER" id="PTHR33753:SF2">
    <property type="entry name" value="GLYCOSIDE HYDROLASE FAMILY 7 PROTEIN"/>
    <property type="match status" value="1"/>
</dbReference>
<dbReference type="PANTHER" id="PTHR33753">
    <property type="entry name" value="1,4-BETA-D-GLUCAN CELLOBIOHYDROLASE B"/>
    <property type="match status" value="1"/>
</dbReference>
<organism evidence="12 13">
    <name type="scientific">Colletotrichum navitas</name>
    <dbReference type="NCBI Taxonomy" id="681940"/>
    <lineage>
        <taxon>Eukaryota</taxon>
        <taxon>Fungi</taxon>
        <taxon>Dikarya</taxon>
        <taxon>Ascomycota</taxon>
        <taxon>Pezizomycotina</taxon>
        <taxon>Sordariomycetes</taxon>
        <taxon>Hypocreomycetidae</taxon>
        <taxon>Glomerellales</taxon>
        <taxon>Glomerellaceae</taxon>
        <taxon>Colletotrichum</taxon>
        <taxon>Colletotrichum graminicola species complex</taxon>
    </lineage>
</organism>
<dbReference type="InterPro" id="IPR013320">
    <property type="entry name" value="ConA-like_dom_sf"/>
</dbReference>
<accession>A0AAD8PVE3</accession>
<evidence type="ECO:0000256" key="10">
    <source>
        <dbReference type="RuleBase" id="RU361164"/>
    </source>
</evidence>
<dbReference type="InterPro" id="IPR037019">
    <property type="entry name" value="Glyco_hydro_7_sf"/>
</dbReference>
<evidence type="ECO:0000256" key="6">
    <source>
        <dbReference type="ARBA" id="ARBA00023157"/>
    </source>
</evidence>
<evidence type="ECO:0000313" key="13">
    <source>
        <dbReference type="Proteomes" id="UP001230504"/>
    </source>
</evidence>
<feature type="signal peptide" evidence="11">
    <location>
        <begin position="1"/>
        <end position="18"/>
    </location>
</feature>
<evidence type="ECO:0000256" key="8">
    <source>
        <dbReference type="ARBA" id="ARBA00023295"/>
    </source>
</evidence>
<sequence length="469" mass="49339">MLSIRVSVLTALAASVGAQQVCKLTTETKPALSWSNCAAGGTCTKVDAAVTVDSNWRWTHKTTDSTNCYTGNKWDTSICGSTGEDCATKCCIDGADYAGTYGASTSGDALTLKFVQQGPSSKNIGSRMFLMNGTDRYQMFKLLGQEFTFDVDVSNLGCGLNGALYFVSMDPDGGLSKYAGNKAGASYGTGYCDSQCPRDLKFIDGKANVEGWKPSATDVNAGVGNLGTCCSEMDVWEANSVAAAYTPHPCETVGQKSCSGDACGGTYSATRYAGQCDPDGCDFNSHRMGNTSFYGKGSQFTIDTSKKMTVVTQFIEDGGALSDIKRFYVQDGKVFANSDSSVSGVEGNSVTKDFCAAQKKAFGDQDVFAQKGGLAQMGKALAEGMVLVLSVWDDHHSNMLWLDSTYPINSSGPGAVRGTCGIESGVPADIETQAPGSSVIFSNIKFGPIGSTFNRTGSTDVSTSVLFLR</sequence>
<evidence type="ECO:0000256" key="1">
    <source>
        <dbReference type="ARBA" id="ARBA00001641"/>
    </source>
</evidence>
<feature type="chain" id="PRO_5041959452" description="Glucanase" evidence="11">
    <location>
        <begin position="19"/>
        <end position="469"/>
    </location>
</feature>
<dbReference type="Gene3D" id="2.70.100.10">
    <property type="entry name" value="Glycoside hydrolase, family 7, domain"/>
    <property type="match status" value="1"/>
</dbReference>
<dbReference type="SUPFAM" id="SSF49899">
    <property type="entry name" value="Concanavalin A-like lectins/glucanases"/>
    <property type="match status" value="1"/>
</dbReference>
<keyword evidence="4 10" id="KW-0378">Hydrolase</keyword>
<keyword evidence="6" id="KW-1015">Disulfide bond</keyword>
<keyword evidence="9 10" id="KW-0624">Polysaccharide degradation</keyword>
<keyword evidence="7" id="KW-0119">Carbohydrate metabolism</keyword>
<protein>
    <recommendedName>
        <fullName evidence="10">Glucanase</fullName>
        <ecNumber evidence="10">3.2.1.-</ecNumber>
    </recommendedName>
</protein>
<dbReference type="Proteomes" id="UP001230504">
    <property type="component" value="Unassembled WGS sequence"/>
</dbReference>